<dbReference type="SUPFAM" id="SSF52540">
    <property type="entry name" value="P-loop containing nucleoside triphosphate hydrolases"/>
    <property type="match status" value="1"/>
</dbReference>
<dbReference type="InterPro" id="IPR023192">
    <property type="entry name" value="TGS-like_dom_sf"/>
</dbReference>
<proteinExistence type="predicted"/>
<reference evidence="1 2" key="1">
    <citation type="submission" date="2011-02" db="EMBL/GenBank/DDBJ databases">
        <title>The Genome Sequence of Sphaeroforma arctica JP610.</title>
        <authorList>
            <consortium name="The Broad Institute Genome Sequencing Platform"/>
            <person name="Russ C."/>
            <person name="Cuomo C."/>
            <person name="Young S.K."/>
            <person name="Zeng Q."/>
            <person name="Gargeya S."/>
            <person name="Alvarado L."/>
            <person name="Berlin A."/>
            <person name="Chapman S.B."/>
            <person name="Chen Z."/>
            <person name="Freedman E."/>
            <person name="Gellesch M."/>
            <person name="Goldberg J."/>
            <person name="Griggs A."/>
            <person name="Gujja S."/>
            <person name="Heilman E."/>
            <person name="Heiman D."/>
            <person name="Howarth C."/>
            <person name="Mehta T."/>
            <person name="Neiman D."/>
            <person name="Pearson M."/>
            <person name="Roberts A."/>
            <person name="Saif S."/>
            <person name="Shea T."/>
            <person name="Shenoy N."/>
            <person name="Sisk P."/>
            <person name="Stolte C."/>
            <person name="Sykes S."/>
            <person name="White J."/>
            <person name="Yandava C."/>
            <person name="Burger G."/>
            <person name="Gray M.W."/>
            <person name="Holland P.W.H."/>
            <person name="King N."/>
            <person name="Lang F.B.F."/>
            <person name="Roger A.J."/>
            <person name="Ruiz-Trillo I."/>
            <person name="Haas B."/>
            <person name="Nusbaum C."/>
            <person name="Birren B."/>
        </authorList>
    </citation>
    <scope>NUCLEOTIDE SEQUENCE [LARGE SCALE GENOMIC DNA]</scope>
    <source>
        <strain evidence="1 2">JP610</strain>
    </source>
</reference>
<gene>
    <name evidence="1" type="ORF">SARC_17499</name>
</gene>
<dbReference type="Gene3D" id="1.10.150.300">
    <property type="entry name" value="TGS-like domain"/>
    <property type="match status" value="1"/>
</dbReference>
<protein>
    <recommendedName>
        <fullName evidence="3">OBG-type G domain-containing protein</fullName>
    </recommendedName>
</protein>
<organism evidence="1 2">
    <name type="scientific">Sphaeroforma arctica JP610</name>
    <dbReference type="NCBI Taxonomy" id="667725"/>
    <lineage>
        <taxon>Eukaryota</taxon>
        <taxon>Ichthyosporea</taxon>
        <taxon>Ichthyophonida</taxon>
        <taxon>Sphaeroforma</taxon>
    </lineage>
</organism>
<sequence>MAAYLHGDWGAAEGKGLGNKFLSNIREVDAILHVVRCFDESEVTHVEGSVDPTRDAEIIDMELLLKDADTVEK</sequence>
<evidence type="ECO:0008006" key="3">
    <source>
        <dbReference type="Google" id="ProtNLM"/>
    </source>
</evidence>
<name>A0A0L0EZV5_9EUKA</name>
<dbReference type="AlphaFoldDB" id="A0A0L0EZV5"/>
<dbReference type="OrthoDB" id="424823at2759"/>
<keyword evidence="2" id="KW-1185">Reference proteome</keyword>
<evidence type="ECO:0000313" key="2">
    <source>
        <dbReference type="Proteomes" id="UP000054560"/>
    </source>
</evidence>
<dbReference type="PANTHER" id="PTHR23305:SF18">
    <property type="entry name" value="OBG-TYPE G DOMAIN-CONTAINING PROTEIN"/>
    <property type="match status" value="1"/>
</dbReference>
<evidence type="ECO:0000313" key="1">
    <source>
        <dbReference type="EMBL" id="KNC69977.1"/>
    </source>
</evidence>
<dbReference type="Proteomes" id="UP000054560">
    <property type="component" value="Unassembled WGS sequence"/>
</dbReference>
<dbReference type="STRING" id="667725.A0A0L0EZV5"/>
<dbReference type="eggNOG" id="KOG1491">
    <property type="taxonomic scope" value="Eukaryota"/>
</dbReference>
<dbReference type="InterPro" id="IPR027417">
    <property type="entry name" value="P-loop_NTPase"/>
</dbReference>
<dbReference type="RefSeq" id="XP_014143879.1">
    <property type="nucleotide sequence ID" value="XM_014288404.1"/>
</dbReference>
<dbReference type="GeneID" id="25918003"/>
<dbReference type="GO" id="GO:0005737">
    <property type="term" value="C:cytoplasm"/>
    <property type="evidence" value="ECO:0007669"/>
    <property type="project" value="TreeGrafter"/>
</dbReference>
<dbReference type="PANTHER" id="PTHR23305">
    <property type="entry name" value="OBG GTPASE FAMILY"/>
    <property type="match status" value="1"/>
</dbReference>
<feature type="non-terminal residue" evidence="1">
    <location>
        <position position="73"/>
    </location>
</feature>
<dbReference type="Gene3D" id="3.40.50.300">
    <property type="entry name" value="P-loop containing nucleotide triphosphate hydrolases"/>
    <property type="match status" value="1"/>
</dbReference>
<accession>A0A0L0EZV5</accession>
<dbReference type="GO" id="GO:0016887">
    <property type="term" value="F:ATP hydrolysis activity"/>
    <property type="evidence" value="ECO:0007669"/>
    <property type="project" value="TreeGrafter"/>
</dbReference>
<dbReference type="EMBL" id="KQ252615">
    <property type="protein sequence ID" value="KNC69977.1"/>
    <property type="molecule type" value="Genomic_DNA"/>
</dbReference>